<dbReference type="InterPro" id="IPR050194">
    <property type="entry name" value="Glycosyltransferase_grp1"/>
</dbReference>
<dbReference type="AlphaFoldDB" id="A0A367WCY0"/>
<dbReference type="CDD" id="cd03801">
    <property type="entry name" value="GT4_PimA-like"/>
    <property type="match status" value="1"/>
</dbReference>
<dbReference type="InterPro" id="IPR001296">
    <property type="entry name" value="Glyco_trans_1"/>
</dbReference>
<proteinExistence type="predicted"/>
<evidence type="ECO:0000313" key="3">
    <source>
        <dbReference type="Proteomes" id="UP000253226"/>
    </source>
</evidence>
<dbReference type="GO" id="GO:0016758">
    <property type="term" value="F:hexosyltransferase activity"/>
    <property type="evidence" value="ECO:0007669"/>
    <property type="project" value="TreeGrafter"/>
</dbReference>
<comment type="caution">
    <text evidence="2">The sequence shown here is derived from an EMBL/GenBank/DDBJ whole genome shotgun (WGS) entry which is preliminary data.</text>
</comment>
<dbReference type="PANTHER" id="PTHR45947:SF3">
    <property type="entry name" value="SULFOQUINOVOSYL TRANSFERASE SQD2"/>
    <property type="match status" value="1"/>
</dbReference>
<dbReference type="PANTHER" id="PTHR45947">
    <property type="entry name" value="SULFOQUINOVOSYL TRANSFERASE SQD2"/>
    <property type="match status" value="1"/>
</dbReference>
<dbReference type="Gene3D" id="3.40.50.2000">
    <property type="entry name" value="Glycogen Phosphorylase B"/>
    <property type="match status" value="2"/>
</dbReference>
<dbReference type="SUPFAM" id="SSF53756">
    <property type="entry name" value="UDP-Glycosyltransferase/glycogen phosphorylase"/>
    <property type="match status" value="1"/>
</dbReference>
<gene>
    <name evidence="2" type="ORF">TH19_04895</name>
</gene>
<dbReference type="Pfam" id="PF00534">
    <property type="entry name" value="Glycos_transf_1"/>
    <property type="match status" value="1"/>
</dbReference>
<feature type="domain" description="Glycosyl transferase family 1" evidence="1">
    <location>
        <begin position="215"/>
        <end position="316"/>
    </location>
</feature>
<evidence type="ECO:0000313" key="2">
    <source>
        <dbReference type="EMBL" id="RCK39119.1"/>
    </source>
</evidence>
<dbReference type="Proteomes" id="UP000253226">
    <property type="component" value="Unassembled WGS sequence"/>
</dbReference>
<reference evidence="2 3" key="1">
    <citation type="submission" date="2014-07" db="EMBL/GenBank/DDBJ databases">
        <title>Draft genome sequence of Thalassospira profundimaris 35.</title>
        <authorList>
            <person name="Lai Q."/>
            <person name="Shao Z."/>
        </authorList>
    </citation>
    <scope>NUCLEOTIDE SEQUENCE [LARGE SCALE GENOMIC DNA]</scope>
    <source>
        <strain evidence="2 3">35</strain>
    </source>
</reference>
<organism evidence="2 3">
    <name type="scientific">Thalassospira profundimaris</name>
    <dbReference type="NCBI Taxonomy" id="502049"/>
    <lineage>
        <taxon>Bacteria</taxon>
        <taxon>Pseudomonadati</taxon>
        <taxon>Pseudomonadota</taxon>
        <taxon>Alphaproteobacteria</taxon>
        <taxon>Rhodospirillales</taxon>
        <taxon>Thalassospiraceae</taxon>
        <taxon>Thalassospira</taxon>
    </lineage>
</organism>
<evidence type="ECO:0000259" key="1">
    <source>
        <dbReference type="Pfam" id="PF00534"/>
    </source>
</evidence>
<protein>
    <recommendedName>
        <fullName evidence="1">Glycosyl transferase family 1 domain-containing protein</fullName>
    </recommendedName>
</protein>
<accession>A0A367WCY0</accession>
<name>A0A367WCY0_9PROT</name>
<dbReference type="EMBL" id="JPWF01000002">
    <property type="protein sequence ID" value="RCK39119.1"/>
    <property type="molecule type" value="Genomic_DNA"/>
</dbReference>
<sequence>MVLSKTLIVVVAARITEWAEKGELSPGYFNPDNRFQRVVVISLVEDNAAKEVVGYLCGSKEYSFISLNLLSVSGLLRSVGFSAVLMRVVVKREVVPRLSKQDNFVVRAYGDTFAGKFAAILADALKCRSIASIHTTFTHLPPTAKLSLKNKCIRFLEGSARAFAHKNLDVLAPVYSPIIASIPAAYRSKVCVIPNAVDVGPENAKTSYSASGILKIVTVGRLVPGKSPLPILHGLRDLEGWHLTVIGNGPCLSDLKDWVERNGKETTVRFIPSMRNKELVETLRKFDVFAAHTSYAEIPKTVIEAGLVGLPVILNRPDRFAASEYENAPILWCQGDAEGYKHVFEGFSASRERWLEIGNASRKHFEKWFSPVFAGKSMADLLSQNTNDFPHSSNEE</sequence>